<dbReference type="AlphaFoldDB" id="A0A1G2AP39"/>
<accession>A0A1G2AP39</accession>
<dbReference type="InterPro" id="IPR003439">
    <property type="entry name" value="ABC_transporter-like_ATP-bd"/>
</dbReference>
<reference evidence="6 7" key="1">
    <citation type="journal article" date="2016" name="Nat. Commun.">
        <title>Thousands of microbial genomes shed light on interconnected biogeochemical processes in an aquifer system.</title>
        <authorList>
            <person name="Anantharaman K."/>
            <person name="Brown C.T."/>
            <person name="Hug L.A."/>
            <person name="Sharon I."/>
            <person name="Castelle C.J."/>
            <person name="Probst A.J."/>
            <person name="Thomas B.C."/>
            <person name="Singh A."/>
            <person name="Wilkins M.J."/>
            <person name="Karaoz U."/>
            <person name="Brodie E.L."/>
            <person name="Williams K.H."/>
            <person name="Hubbard S.S."/>
            <person name="Banfield J.F."/>
        </authorList>
    </citation>
    <scope>NUCLEOTIDE SEQUENCE [LARGE SCALE GENOMIC DNA]</scope>
</reference>
<evidence type="ECO:0000256" key="1">
    <source>
        <dbReference type="ARBA" id="ARBA00005417"/>
    </source>
</evidence>
<dbReference type="InterPro" id="IPR027417">
    <property type="entry name" value="P-loop_NTPase"/>
</dbReference>
<evidence type="ECO:0000256" key="3">
    <source>
        <dbReference type="ARBA" id="ARBA00022741"/>
    </source>
</evidence>
<dbReference type="EMBL" id="MHKB01000013">
    <property type="protein sequence ID" value="OGY78668.1"/>
    <property type="molecule type" value="Genomic_DNA"/>
</dbReference>
<dbReference type="InterPro" id="IPR003593">
    <property type="entry name" value="AAA+_ATPase"/>
</dbReference>
<comment type="similarity">
    <text evidence="1">Belongs to the ABC transporter superfamily.</text>
</comment>
<dbReference type="GO" id="GO:0016887">
    <property type="term" value="F:ATP hydrolysis activity"/>
    <property type="evidence" value="ECO:0007669"/>
    <property type="project" value="InterPro"/>
</dbReference>
<protein>
    <recommendedName>
        <fullName evidence="5">ABC transporter domain-containing protein</fullName>
    </recommendedName>
</protein>
<evidence type="ECO:0000313" key="6">
    <source>
        <dbReference type="EMBL" id="OGY78668.1"/>
    </source>
</evidence>
<keyword evidence="2" id="KW-0813">Transport</keyword>
<comment type="caution">
    <text evidence="6">The sequence shown here is derived from an EMBL/GenBank/DDBJ whole genome shotgun (WGS) entry which is preliminary data.</text>
</comment>
<sequence>MIEVQELTKIFDNIPVLDHISFHLKDGEILGFLGPNGAGKTTTMRILTGFLAPTTGTIRINNKDLLENGRDIRQEIGYLPENNPLYTDMRVYEALHFIAQSRNIADDALEMKRVVKVCALQDVIAKPIQELSKGFKQRVGLAQALIGDPRILILDEPTSGLDPNQAREVRELIRTIAAKKTIIFSTHILQEATNLCHRAIIIHKGKIVAQGTPRELARLGSGKEELRMIIEGPEANVAKVLENLAHVTAVRLEHAPSGEPLFIVQTEEHHDLRREIFRLVKENHWVLLELTRAHADLETVFQALTRSSL</sequence>
<keyword evidence="3" id="KW-0547">Nucleotide-binding</keyword>
<feature type="domain" description="ABC transporter" evidence="5">
    <location>
        <begin position="2"/>
        <end position="229"/>
    </location>
</feature>
<proteinExistence type="inferred from homology"/>
<dbReference type="CDD" id="cd03230">
    <property type="entry name" value="ABC_DR_subfamily_A"/>
    <property type="match status" value="1"/>
</dbReference>
<dbReference type="GO" id="GO:0005524">
    <property type="term" value="F:ATP binding"/>
    <property type="evidence" value="ECO:0007669"/>
    <property type="project" value="UniProtKB-KW"/>
</dbReference>
<evidence type="ECO:0000313" key="7">
    <source>
        <dbReference type="Proteomes" id="UP000177165"/>
    </source>
</evidence>
<evidence type="ECO:0000259" key="5">
    <source>
        <dbReference type="PROSITE" id="PS50893"/>
    </source>
</evidence>
<name>A0A1G2AP39_9BACT</name>
<keyword evidence="4" id="KW-0067">ATP-binding</keyword>
<dbReference type="SUPFAM" id="SSF52540">
    <property type="entry name" value="P-loop containing nucleoside triphosphate hydrolases"/>
    <property type="match status" value="1"/>
</dbReference>
<dbReference type="STRING" id="1798540.A3B74_04825"/>
<evidence type="ECO:0000256" key="2">
    <source>
        <dbReference type="ARBA" id="ARBA00022448"/>
    </source>
</evidence>
<dbReference type="PANTHER" id="PTHR43335">
    <property type="entry name" value="ABC TRANSPORTER, ATP-BINDING PROTEIN"/>
    <property type="match status" value="1"/>
</dbReference>
<dbReference type="Gene3D" id="3.40.50.300">
    <property type="entry name" value="P-loop containing nucleotide triphosphate hydrolases"/>
    <property type="match status" value="1"/>
</dbReference>
<dbReference type="PANTHER" id="PTHR43335:SF4">
    <property type="entry name" value="ABC TRANSPORTER, ATP-BINDING PROTEIN"/>
    <property type="match status" value="1"/>
</dbReference>
<dbReference type="Proteomes" id="UP000177165">
    <property type="component" value="Unassembled WGS sequence"/>
</dbReference>
<gene>
    <name evidence="6" type="ORF">A3B74_04825</name>
</gene>
<dbReference type="SMART" id="SM00382">
    <property type="entry name" value="AAA"/>
    <property type="match status" value="1"/>
</dbReference>
<dbReference type="Pfam" id="PF00005">
    <property type="entry name" value="ABC_tran"/>
    <property type="match status" value="1"/>
</dbReference>
<organism evidence="6 7">
    <name type="scientific">Candidatus Kerfeldbacteria bacterium RIFCSPHIGHO2_02_FULL_42_14</name>
    <dbReference type="NCBI Taxonomy" id="1798540"/>
    <lineage>
        <taxon>Bacteria</taxon>
        <taxon>Candidatus Kerfeldiibacteriota</taxon>
    </lineage>
</organism>
<evidence type="ECO:0000256" key="4">
    <source>
        <dbReference type="ARBA" id="ARBA00022840"/>
    </source>
</evidence>
<dbReference type="PROSITE" id="PS50893">
    <property type="entry name" value="ABC_TRANSPORTER_2"/>
    <property type="match status" value="1"/>
</dbReference>